<protein>
    <submittedName>
        <fullName evidence="2">Uncharacterized protein</fullName>
    </submittedName>
</protein>
<dbReference type="EMBL" id="AAHK01000357">
    <property type="protein sequence ID" value="EAN93328.1"/>
    <property type="molecule type" value="Genomic_DNA"/>
</dbReference>
<gene>
    <name evidence="2" type="ORF">Tc00.1047053506595.21</name>
</gene>
<dbReference type="PaxDb" id="353153-Q4DLC6"/>
<dbReference type="Proteomes" id="UP000002296">
    <property type="component" value="Unassembled WGS sequence"/>
</dbReference>
<name>Q4DLC6_TRYCC</name>
<proteinExistence type="predicted"/>
<accession>Q4DLC6</accession>
<keyword evidence="3" id="KW-1185">Reference proteome</keyword>
<dbReference type="RefSeq" id="XP_815179.1">
    <property type="nucleotide sequence ID" value="XM_810086.1"/>
</dbReference>
<dbReference type="KEGG" id="tcr:506595.21"/>
<evidence type="ECO:0000313" key="3">
    <source>
        <dbReference type="Proteomes" id="UP000002296"/>
    </source>
</evidence>
<comment type="caution">
    <text evidence="2">The sequence shown here is derived from an EMBL/GenBank/DDBJ whole genome shotgun (WGS) entry which is preliminary data.</text>
</comment>
<organism evidence="2 3">
    <name type="scientific">Trypanosoma cruzi (strain CL Brener)</name>
    <dbReference type="NCBI Taxonomy" id="353153"/>
    <lineage>
        <taxon>Eukaryota</taxon>
        <taxon>Discoba</taxon>
        <taxon>Euglenozoa</taxon>
        <taxon>Kinetoplastea</taxon>
        <taxon>Metakinetoplastina</taxon>
        <taxon>Trypanosomatida</taxon>
        <taxon>Trypanosomatidae</taxon>
        <taxon>Trypanosoma</taxon>
        <taxon>Schizotrypanum</taxon>
    </lineage>
</organism>
<dbReference type="AlphaFoldDB" id="Q4DLC6"/>
<reference evidence="2 3" key="1">
    <citation type="journal article" date="2005" name="Science">
        <title>The genome sequence of Trypanosoma cruzi, etiologic agent of Chagas disease.</title>
        <authorList>
            <person name="El-Sayed N.M."/>
            <person name="Myler P.J."/>
            <person name="Bartholomeu D.C."/>
            <person name="Nilsson D."/>
            <person name="Aggarwal G."/>
            <person name="Tran A.N."/>
            <person name="Ghedin E."/>
            <person name="Worthey E.A."/>
            <person name="Delcher A.L."/>
            <person name="Blandin G."/>
            <person name="Westenberger S.J."/>
            <person name="Caler E."/>
            <person name="Cerqueira G.C."/>
            <person name="Branche C."/>
            <person name="Haas B."/>
            <person name="Anupama A."/>
            <person name="Arner E."/>
            <person name="Aslund L."/>
            <person name="Attipoe P."/>
            <person name="Bontempi E."/>
            <person name="Bringaud F."/>
            <person name="Burton P."/>
            <person name="Cadag E."/>
            <person name="Campbell D.A."/>
            <person name="Carrington M."/>
            <person name="Crabtree J."/>
            <person name="Darban H."/>
            <person name="da Silveira J.F."/>
            <person name="de Jong P."/>
            <person name="Edwards K."/>
            <person name="Englund P.T."/>
            <person name="Fazelina G."/>
            <person name="Feldblyum T."/>
            <person name="Ferella M."/>
            <person name="Frasch A.C."/>
            <person name="Gull K."/>
            <person name="Horn D."/>
            <person name="Hou L."/>
            <person name="Huang Y."/>
            <person name="Kindlund E."/>
            <person name="Klingbeil M."/>
            <person name="Kluge S."/>
            <person name="Koo H."/>
            <person name="Lacerda D."/>
            <person name="Levin M.J."/>
            <person name="Lorenzi H."/>
            <person name="Louie T."/>
            <person name="Machado C.R."/>
            <person name="McCulloch R."/>
            <person name="McKenna A."/>
            <person name="Mizuno Y."/>
            <person name="Mottram J.C."/>
            <person name="Nelson S."/>
            <person name="Ochaya S."/>
            <person name="Osoegawa K."/>
            <person name="Pai G."/>
            <person name="Parsons M."/>
            <person name="Pentony M."/>
            <person name="Pettersson U."/>
            <person name="Pop M."/>
            <person name="Ramirez J.L."/>
            <person name="Rinta J."/>
            <person name="Robertson L."/>
            <person name="Salzberg S.L."/>
            <person name="Sanchez D.O."/>
            <person name="Seyler A."/>
            <person name="Sharma R."/>
            <person name="Shetty J."/>
            <person name="Simpson A.J."/>
            <person name="Sisk E."/>
            <person name="Tammi M.T."/>
            <person name="Tarleton R."/>
            <person name="Teixeira S."/>
            <person name="Van Aken S."/>
            <person name="Vogt C."/>
            <person name="Ward P.N."/>
            <person name="Wickstead B."/>
            <person name="Wortman J."/>
            <person name="White O."/>
            <person name="Fraser C.M."/>
            <person name="Stuart K.D."/>
            <person name="Andersson B."/>
        </authorList>
    </citation>
    <scope>NUCLEOTIDE SEQUENCE [LARGE SCALE GENOMIC DNA]</scope>
    <source>
        <strain evidence="2 3">CL Brener</strain>
    </source>
</reference>
<sequence length="150" mass="16554">MEHRHGRIGREYYSCPTAQARTSPHHRDRRLGSHAHGLHLTNGKRPHWSASAAGFRTNTDGCCGHCNSPSRANAVAASRMPHRRHAKNFARKLLSLPLDTTPTRSDAPAYRPVCGKHCSCRVSVVTHGFNSSGVARSLALWKVNFPSEPE</sequence>
<dbReference type="InParanoid" id="Q4DLC6"/>
<evidence type="ECO:0000256" key="1">
    <source>
        <dbReference type="SAM" id="MobiDB-lite"/>
    </source>
</evidence>
<evidence type="ECO:0000313" key="2">
    <source>
        <dbReference type="EMBL" id="EAN93328.1"/>
    </source>
</evidence>
<dbReference type="GeneID" id="3546861"/>
<feature type="region of interest" description="Disordered" evidence="1">
    <location>
        <begin position="1"/>
        <end position="31"/>
    </location>
</feature>